<name>A0ABV8TYJ3_9ACTN</name>
<dbReference type="Proteomes" id="UP001595823">
    <property type="component" value="Unassembled WGS sequence"/>
</dbReference>
<dbReference type="PANTHER" id="PTHR30042">
    <property type="entry name" value="POTASSIUM-TRANSPORTING ATPASE C CHAIN"/>
    <property type="match status" value="1"/>
</dbReference>
<evidence type="ECO:0000256" key="8">
    <source>
        <dbReference type="ARBA" id="ARBA00022989"/>
    </source>
</evidence>
<dbReference type="RefSeq" id="WP_380620485.1">
    <property type="nucleotide sequence ID" value="NZ_JBHSDK010000013.1"/>
</dbReference>
<sequence>MTRLPRWITTHTAGLRALLVFTAVTGIVYPLAVLAAAQAPGLKDRADGSLVHNDEGEVVGSSLIGQSFTDEDGDAVEHYFQSRPSAAGEGYDPLNTSATNLGPEDVLDGPDGESLLTQVCSRSLAVGEREGVDGSRPYCAESGDSAVGAVLGVFYSEGLTGDIVRVVSLNEVCGTVDRPFREEWKGAPVECAEEGKEYDRAVVTPVRGDAPDEPEVPADAVTASASGLDPHISPEYAELQVKRVAQARGMEESELESLVDRHTGGRALGFMGDPAVNVLELNLDLDETRPVR</sequence>
<gene>
    <name evidence="11" type="primary">kdpC</name>
    <name evidence="12" type="ORF">ACFPET_10050</name>
</gene>
<keyword evidence="7 11" id="KW-0630">Potassium</keyword>
<organism evidence="12 13">
    <name type="scientific">Salininema proteolyticum</name>
    <dbReference type="NCBI Taxonomy" id="1607685"/>
    <lineage>
        <taxon>Bacteria</taxon>
        <taxon>Bacillati</taxon>
        <taxon>Actinomycetota</taxon>
        <taxon>Actinomycetes</taxon>
        <taxon>Glycomycetales</taxon>
        <taxon>Glycomycetaceae</taxon>
        <taxon>Salininema</taxon>
    </lineage>
</organism>
<dbReference type="HAMAP" id="MF_00276">
    <property type="entry name" value="KdpC"/>
    <property type="match status" value="1"/>
</dbReference>
<evidence type="ECO:0000256" key="1">
    <source>
        <dbReference type="ARBA" id="ARBA00022448"/>
    </source>
</evidence>
<dbReference type="InterPro" id="IPR003820">
    <property type="entry name" value="KdpC"/>
</dbReference>
<comment type="function">
    <text evidence="11">Part of the high-affinity ATP-driven potassium transport (or Kdp) system, which catalyzes the hydrolysis of ATP coupled with the electrogenic transport of potassium into the cytoplasm. This subunit acts as a catalytic chaperone that increases the ATP-binding affinity of the ATP-hydrolyzing subunit KdpB by the formation of a transient KdpB/KdpC/ATP ternary complex.</text>
</comment>
<comment type="caution">
    <text evidence="12">The sequence shown here is derived from an EMBL/GenBank/DDBJ whole genome shotgun (WGS) entry which is preliminary data.</text>
</comment>
<keyword evidence="1 11" id="KW-0813">Transport</keyword>
<keyword evidence="3 11" id="KW-0633">Potassium transport</keyword>
<evidence type="ECO:0000256" key="6">
    <source>
        <dbReference type="ARBA" id="ARBA00022840"/>
    </source>
</evidence>
<keyword evidence="10 11" id="KW-0472">Membrane</keyword>
<evidence type="ECO:0000256" key="9">
    <source>
        <dbReference type="ARBA" id="ARBA00023065"/>
    </source>
</evidence>
<keyword evidence="6 11" id="KW-0067">ATP-binding</keyword>
<proteinExistence type="inferred from homology"/>
<reference evidence="13" key="1">
    <citation type="journal article" date="2019" name="Int. J. Syst. Evol. Microbiol.">
        <title>The Global Catalogue of Microorganisms (GCM) 10K type strain sequencing project: providing services to taxonomists for standard genome sequencing and annotation.</title>
        <authorList>
            <consortium name="The Broad Institute Genomics Platform"/>
            <consortium name="The Broad Institute Genome Sequencing Center for Infectious Disease"/>
            <person name="Wu L."/>
            <person name="Ma J."/>
        </authorList>
    </citation>
    <scope>NUCLEOTIDE SEQUENCE [LARGE SCALE GENOMIC DNA]</scope>
    <source>
        <strain evidence="13">IBRC-M 10908</strain>
    </source>
</reference>
<comment type="similarity">
    <text evidence="11">Belongs to the KdpC family.</text>
</comment>
<dbReference type="PANTHER" id="PTHR30042:SF2">
    <property type="entry name" value="POTASSIUM-TRANSPORTING ATPASE KDPC SUBUNIT"/>
    <property type="match status" value="1"/>
</dbReference>
<protein>
    <recommendedName>
        <fullName evidence="11">Potassium-transporting ATPase KdpC subunit</fullName>
    </recommendedName>
    <alternativeName>
        <fullName evidence="11">ATP phosphohydrolase [potassium-transporting] C chain</fullName>
    </alternativeName>
    <alternativeName>
        <fullName evidence="11">Potassium-binding and translocating subunit C</fullName>
    </alternativeName>
    <alternativeName>
        <fullName evidence="11">Potassium-translocating ATPase C chain</fullName>
    </alternativeName>
</protein>
<keyword evidence="9 11" id="KW-0406">Ion transport</keyword>
<accession>A0ABV8TYJ3</accession>
<evidence type="ECO:0000256" key="7">
    <source>
        <dbReference type="ARBA" id="ARBA00022958"/>
    </source>
</evidence>
<keyword evidence="8 11" id="KW-1133">Transmembrane helix</keyword>
<evidence type="ECO:0000256" key="3">
    <source>
        <dbReference type="ARBA" id="ARBA00022538"/>
    </source>
</evidence>
<evidence type="ECO:0000256" key="4">
    <source>
        <dbReference type="ARBA" id="ARBA00022692"/>
    </source>
</evidence>
<evidence type="ECO:0000313" key="12">
    <source>
        <dbReference type="EMBL" id="MFC4335539.1"/>
    </source>
</evidence>
<evidence type="ECO:0000256" key="11">
    <source>
        <dbReference type="HAMAP-Rule" id="MF_00276"/>
    </source>
</evidence>
<dbReference type="EMBL" id="JBHSDK010000013">
    <property type="protein sequence ID" value="MFC4335539.1"/>
    <property type="molecule type" value="Genomic_DNA"/>
</dbReference>
<keyword evidence="2 11" id="KW-1003">Cell membrane</keyword>
<keyword evidence="5 11" id="KW-0547">Nucleotide-binding</keyword>
<evidence type="ECO:0000256" key="10">
    <source>
        <dbReference type="ARBA" id="ARBA00023136"/>
    </source>
</evidence>
<dbReference type="Pfam" id="PF02669">
    <property type="entry name" value="KdpC"/>
    <property type="match status" value="2"/>
</dbReference>
<comment type="subunit">
    <text evidence="11">The system is composed of three essential subunits: KdpA, KdpB and KdpC.</text>
</comment>
<evidence type="ECO:0000256" key="5">
    <source>
        <dbReference type="ARBA" id="ARBA00022741"/>
    </source>
</evidence>
<keyword evidence="13" id="KW-1185">Reference proteome</keyword>
<evidence type="ECO:0000256" key="2">
    <source>
        <dbReference type="ARBA" id="ARBA00022475"/>
    </source>
</evidence>
<evidence type="ECO:0000313" key="13">
    <source>
        <dbReference type="Proteomes" id="UP001595823"/>
    </source>
</evidence>
<keyword evidence="4 11" id="KW-0812">Transmembrane</keyword>
<comment type="subcellular location">
    <subcellularLocation>
        <location evidence="11">Cell membrane</location>
        <topology evidence="11">Single-pass membrane protein</topology>
    </subcellularLocation>
</comment>